<proteinExistence type="predicted"/>
<comment type="caution">
    <text evidence="1">The sequence shown here is derived from an EMBL/GenBank/DDBJ whole genome shotgun (WGS) entry which is preliminary data.</text>
</comment>
<protein>
    <submittedName>
        <fullName evidence="1">Uncharacterized protein</fullName>
    </submittedName>
</protein>
<sequence length="162" mass="19319">MSIFKELNVHEVVNKEKIIRFLQFDKKTLEYSFNEEEIIKNKWIYAAIDGSFLEEDEINRIISISKVNNFFCLNLDGLFNESSNKLTIYRFNNQVEDWMKILSPSEEYTLWDSLLFNNDNIIIIKPWSAGYNTLIAGEESVVRRICQDEHWLFNKKHPIYPL</sequence>
<reference evidence="2" key="1">
    <citation type="submission" date="2016-05" db="EMBL/GenBank/DDBJ databases">
        <title>Draft genome of Corynebacterium afermentans subsp. afermentans LCDC 88199T.</title>
        <authorList>
            <person name="Bernier A.-M."/>
            <person name="Bernard K."/>
        </authorList>
    </citation>
    <scope>NUCLEOTIDE SEQUENCE [LARGE SCALE GENOMIC DNA]</scope>
    <source>
        <strain evidence="2">NML01-0328</strain>
    </source>
</reference>
<dbReference type="AlphaFoldDB" id="A0A1A9RC69"/>
<gene>
    <name evidence="1" type="ORF">A7P85_05735</name>
</gene>
<evidence type="ECO:0000313" key="2">
    <source>
        <dbReference type="Proteomes" id="UP000078003"/>
    </source>
</evidence>
<dbReference type="RefSeq" id="WP_064104399.1">
    <property type="nucleotide sequence ID" value="NZ_LXSF01000005.1"/>
</dbReference>
<dbReference type="Proteomes" id="UP000078003">
    <property type="component" value="Unassembled WGS sequence"/>
</dbReference>
<name>A0A1A9RC69_EIKCO</name>
<dbReference type="EMBL" id="LXSF01000005">
    <property type="protein sequence ID" value="OAM16506.1"/>
    <property type="molecule type" value="Genomic_DNA"/>
</dbReference>
<organism evidence="1 2">
    <name type="scientific">Eikenella corrodens</name>
    <dbReference type="NCBI Taxonomy" id="539"/>
    <lineage>
        <taxon>Bacteria</taxon>
        <taxon>Pseudomonadati</taxon>
        <taxon>Pseudomonadota</taxon>
        <taxon>Betaproteobacteria</taxon>
        <taxon>Neisseriales</taxon>
        <taxon>Neisseriaceae</taxon>
        <taxon>Eikenella</taxon>
    </lineage>
</organism>
<evidence type="ECO:0000313" key="1">
    <source>
        <dbReference type="EMBL" id="OAM16506.1"/>
    </source>
</evidence>
<accession>A0A1A9RC69</accession>